<sequence>MKTLQDTGYDGGQPPPSPCIKLNVDVTVREDYSTVAIIARDSNGSVLSIITQKCSKINSLVAEVKAILVALNHAIINNWTSIVVENDCKNAIKGFEGNDEDCH</sequence>
<dbReference type="PANTHER" id="PTHR47723">
    <property type="entry name" value="OS05G0353850 PROTEIN"/>
    <property type="match status" value="1"/>
</dbReference>
<dbReference type="InParanoid" id="A0A2P5EPR9"/>
<evidence type="ECO:0000259" key="1">
    <source>
        <dbReference type="Pfam" id="PF13456"/>
    </source>
</evidence>
<evidence type="ECO:0000313" key="2">
    <source>
        <dbReference type="EMBL" id="PON87509.1"/>
    </source>
</evidence>
<reference evidence="3" key="1">
    <citation type="submission" date="2016-06" db="EMBL/GenBank/DDBJ databases">
        <title>Parallel loss of symbiosis genes in relatives of nitrogen-fixing non-legume Parasponia.</title>
        <authorList>
            <person name="Van Velzen R."/>
            <person name="Holmer R."/>
            <person name="Bu F."/>
            <person name="Rutten L."/>
            <person name="Van Zeijl A."/>
            <person name="Liu W."/>
            <person name="Santuari L."/>
            <person name="Cao Q."/>
            <person name="Sharma T."/>
            <person name="Shen D."/>
            <person name="Roswanjaya Y."/>
            <person name="Wardhani T."/>
            <person name="Kalhor M.S."/>
            <person name="Jansen J."/>
            <person name="Van den Hoogen J."/>
            <person name="Gungor B."/>
            <person name="Hartog M."/>
            <person name="Hontelez J."/>
            <person name="Verver J."/>
            <person name="Yang W.-C."/>
            <person name="Schijlen E."/>
            <person name="Repin R."/>
            <person name="Schilthuizen M."/>
            <person name="Schranz E."/>
            <person name="Heidstra R."/>
            <person name="Miyata K."/>
            <person name="Fedorova E."/>
            <person name="Kohlen W."/>
            <person name="Bisseling T."/>
            <person name="Smit S."/>
            <person name="Geurts R."/>
        </authorList>
    </citation>
    <scope>NUCLEOTIDE SEQUENCE [LARGE SCALE GENOMIC DNA]</scope>
    <source>
        <strain evidence="3">cv. RG33-2</strain>
    </source>
</reference>
<keyword evidence="3" id="KW-1185">Reference proteome</keyword>
<gene>
    <name evidence="2" type="ORF">TorRG33x02_166870</name>
</gene>
<dbReference type="GO" id="GO:0004523">
    <property type="term" value="F:RNA-DNA hybrid ribonuclease activity"/>
    <property type="evidence" value="ECO:0007669"/>
    <property type="project" value="InterPro"/>
</dbReference>
<dbReference type="InterPro" id="IPR002156">
    <property type="entry name" value="RNaseH_domain"/>
</dbReference>
<evidence type="ECO:0000313" key="3">
    <source>
        <dbReference type="Proteomes" id="UP000237000"/>
    </source>
</evidence>
<dbReference type="Pfam" id="PF13456">
    <property type="entry name" value="RVT_3"/>
    <property type="match status" value="1"/>
</dbReference>
<dbReference type="Proteomes" id="UP000237000">
    <property type="component" value="Unassembled WGS sequence"/>
</dbReference>
<dbReference type="InterPro" id="IPR044730">
    <property type="entry name" value="RNase_H-like_dom_plant"/>
</dbReference>
<proteinExistence type="predicted"/>
<dbReference type="EMBL" id="JXTC01000116">
    <property type="protein sequence ID" value="PON87509.1"/>
    <property type="molecule type" value="Genomic_DNA"/>
</dbReference>
<protein>
    <recommendedName>
        <fullName evidence="1">RNase H type-1 domain-containing protein</fullName>
    </recommendedName>
</protein>
<dbReference type="InterPro" id="IPR036397">
    <property type="entry name" value="RNaseH_sf"/>
</dbReference>
<dbReference type="OrthoDB" id="1527909at2759"/>
<feature type="domain" description="RNase H type-1" evidence="1">
    <location>
        <begin position="23"/>
        <end position="94"/>
    </location>
</feature>
<organism evidence="2 3">
    <name type="scientific">Trema orientale</name>
    <name type="common">Charcoal tree</name>
    <name type="synonym">Celtis orientalis</name>
    <dbReference type="NCBI Taxonomy" id="63057"/>
    <lineage>
        <taxon>Eukaryota</taxon>
        <taxon>Viridiplantae</taxon>
        <taxon>Streptophyta</taxon>
        <taxon>Embryophyta</taxon>
        <taxon>Tracheophyta</taxon>
        <taxon>Spermatophyta</taxon>
        <taxon>Magnoliopsida</taxon>
        <taxon>eudicotyledons</taxon>
        <taxon>Gunneridae</taxon>
        <taxon>Pentapetalae</taxon>
        <taxon>rosids</taxon>
        <taxon>fabids</taxon>
        <taxon>Rosales</taxon>
        <taxon>Cannabaceae</taxon>
        <taxon>Trema</taxon>
    </lineage>
</organism>
<dbReference type="GO" id="GO:0003676">
    <property type="term" value="F:nucleic acid binding"/>
    <property type="evidence" value="ECO:0007669"/>
    <property type="project" value="InterPro"/>
</dbReference>
<dbReference type="CDD" id="cd06222">
    <property type="entry name" value="RNase_H_like"/>
    <property type="match status" value="1"/>
</dbReference>
<name>A0A2P5EPR9_TREOI</name>
<dbReference type="Gene3D" id="3.30.420.10">
    <property type="entry name" value="Ribonuclease H-like superfamily/Ribonuclease H"/>
    <property type="match status" value="1"/>
</dbReference>
<accession>A0A2P5EPR9</accession>
<dbReference type="InterPro" id="IPR053151">
    <property type="entry name" value="RNase_H-like"/>
</dbReference>
<comment type="caution">
    <text evidence="2">The sequence shown here is derived from an EMBL/GenBank/DDBJ whole genome shotgun (WGS) entry which is preliminary data.</text>
</comment>
<dbReference type="PANTHER" id="PTHR47723:SF19">
    <property type="entry name" value="POLYNUCLEOTIDYL TRANSFERASE, RIBONUCLEASE H-LIKE SUPERFAMILY PROTEIN"/>
    <property type="match status" value="1"/>
</dbReference>
<dbReference type="AlphaFoldDB" id="A0A2P5EPR9"/>